<sequence length="204" mass="22185">MSTRTTFEDRLLGELKREIELREAEAEVGAGAGAEVEAGAEAEGEVRSPARRRFTPRRIAVAMAACAAAWLATVVVPGSPADSPAYAAELLADGSVSLTVKDRIGIEAQRELAEQVCPWGIQVELELSSVVRDSRGEPVVVEILAVDKEGDPKTIRKPVRAWTTVNLQRGNKLIFDNRALTRDEIKHYEVRPCDSAKPPTPDDT</sequence>
<accession>A0A5N8WAT9</accession>
<protein>
    <submittedName>
        <fullName evidence="3">Uncharacterized protein</fullName>
    </submittedName>
</protein>
<reference evidence="3 4" key="1">
    <citation type="submission" date="2019-07" db="EMBL/GenBank/DDBJ databases">
        <title>New species of Amycolatopsis and Streptomyces.</title>
        <authorList>
            <person name="Duangmal K."/>
            <person name="Teo W.F.A."/>
            <person name="Lipun K."/>
        </authorList>
    </citation>
    <scope>NUCLEOTIDE SEQUENCE [LARGE SCALE GENOMIC DNA]</scope>
    <source>
        <strain evidence="3 4">TISTR 2346</strain>
    </source>
</reference>
<proteinExistence type="predicted"/>
<organism evidence="3 4">
    <name type="scientific">Streptomyces phyllanthi</name>
    <dbReference type="NCBI Taxonomy" id="1803180"/>
    <lineage>
        <taxon>Bacteria</taxon>
        <taxon>Bacillati</taxon>
        <taxon>Actinomycetota</taxon>
        <taxon>Actinomycetes</taxon>
        <taxon>Kitasatosporales</taxon>
        <taxon>Streptomycetaceae</taxon>
        <taxon>Streptomyces</taxon>
    </lineage>
</organism>
<keyword evidence="2" id="KW-0472">Membrane</keyword>
<keyword evidence="2" id="KW-1133">Transmembrane helix</keyword>
<evidence type="ECO:0000313" key="4">
    <source>
        <dbReference type="Proteomes" id="UP000326979"/>
    </source>
</evidence>
<feature type="region of interest" description="Disordered" evidence="1">
    <location>
        <begin position="30"/>
        <end position="49"/>
    </location>
</feature>
<comment type="caution">
    <text evidence="3">The sequence shown here is derived from an EMBL/GenBank/DDBJ whole genome shotgun (WGS) entry which is preliminary data.</text>
</comment>
<dbReference type="OrthoDB" id="4321163at2"/>
<dbReference type="RefSeq" id="WP_152789416.1">
    <property type="nucleotide sequence ID" value="NZ_BAABEQ010000071.1"/>
</dbReference>
<name>A0A5N8WAT9_9ACTN</name>
<dbReference type="AlphaFoldDB" id="A0A5N8WAT9"/>
<evidence type="ECO:0000313" key="3">
    <source>
        <dbReference type="EMBL" id="MPY44429.1"/>
    </source>
</evidence>
<keyword evidence="4" id="KW-1185">Reference proteome</keyword>
<evidence type="ECO:0000256" key="1">
    <source>
        <dbReference type="SAM" id="MobiDB-lite"/>
    </source>
</evidence>
<dbReference type="Proteomes" id="UP000326979">
    <property type="component" value="Unassembled WGS sequence"/>
</dbReference>
<gene>
    <name evidence="3" type="ORF">FNH04_32340</name>
</gene>
<feature type="transmembrane region" description="Helical" evidence="2">
    <location>
        <begin position="59"/>
        <end position="78"/>
    </location>
</feature>
<dbReference type="EMBL" id="VJZE01000322">
    <property type="protein sequence ID" value="MPY44429.1"/>
    <property type="molecule type" value="Genomic_DNA"/>
</dbReference>
<evidence type="ECO:0000256" key="2">
    <source>
        <dbReference type="SAM" id="Phobius"/>
    </source>
</evidence>
<keyword evidence="2" id="KW-0812">Transmembrane</keyword>